<name>A0A1V8S8Y7_9PEZI</name>
<reference evidence="3" key="1">
    <citation type="submission" date="2017-03" db="EMBL/GenBank/DDBJ databases">
        <title>Genomes of endolithic fungi from Antarctica.</title>
        <authorList>
            <person name="Coleine C."/>
            <person name="Masonjones S."/>
            <person name="Stajich J.E."/>
        </authorList>
    </citation>
    <scope>NUCLEOTIDE SEQUENCE [LARGE SCALE GENOMIC DNA]</scope>
    <source>
        <strain evidence="3">CCFEE 5527</strain>
    </source>
</reference>
<sequence length="208" mass="23741">MNSRASEAPNGRRPEGLENIRANKPDAFYRDRNKLDDWLRQMDLFFVCNPVSETTEGKKDDTIGMVANSGSSRCKREICSVFGLTKEESVAARNITHKPDHPQDGSYEKETEFDEDGRPPPNFSVNSEGERIVYSTRSSDKEGRHSRSKKDSISFTLNCKNQFEHTSYERKPSPYATDEPVQQLLAIPPIPDNTDKTDRKIDALKHRF</sequence>
<feature type="region of interest" description="Disordered" evidence="1">
    <location>
        <begin position="1"/>
        <end position="22"/>
    </location>
</feature>
<gene>
    <name evidence="2" type="ORF">B0A48_18532</name>
</gene>
<feature type="compositionally biased region" description="Basic and acidic residues" evidence="1">
    <location>
        <begin position="193"/>
        <end position="208"/>
    </location>
</feature>
<accession>A0A1V8S8Y7</accession>
<dbReference type="InParanoid" id="A0A1V8S8Y7"/>
<evidence type="ECO:0000256" key="1">
    <source>
        <dbReference type="SAM" id="MobiDB-lite"/>
    </source>
</evidence>
<feature type="region of interest" description="Disordered" evidence="1">
    <location>
        <begin position="187"/>
        <end position="208"/>
    </location>
</feature>
<dbReference type="OrthoDB" id="3884315at2759"/>
<evidence type="ECO:0000313" key="3">
    <source>
        <dbReference type="Proteomes" id="UP000192596"/>
    </source>
</evidence>
<feature type="region of interest" description="Disordered" evidence="1">
    <location>
        <begin position="92"/>
        <end position="155"/>
    </location>
</feature>
<feature type="compositionally biased region" description="Basic and acidic residues" evidence="1">
    <location>
        <begin position="97"/>
        <end position="110"/>
    </location>
</feature>
<dbReference type="EMBL" id="NAJO01000113">
    <property type="protein sequence ID" value="OQN95301.1"/>
    <property type="molecule type" value="Genomic_DNA"/>
</dbReference>
<feature type="compositionally biased region" description="Basic and acidic residues" evidence="1">
    <location>
        <begin position="10"/>
        <end position="22"/>
    </location>
</feature>
<organism evidence="2 3">
    <name type="scientific">Cryoendolithus antarcticus</name>
    <dbReference type="NCBI Taxonomy" id="1507870"/>
    <lineage>
        <taxon>Eukaryota</taxon>
        <taxon>Fungi</taxon>
        <taxon>Dikarya</taxon>
        <taxon>Ascomycota</taxon>
        <taxon>Pezizomycotina</taxon>
        <taxon>Dothideomycetes</taxon>
        <taxon>Dothideomycetidae</taxon>
        <taxon>Cladosporiales</taxon>
        <taxon>Cladosporiaceae</taxon>
        <taxon>Cryoendolithus</taxon>
    </lineage>
</organism>
<proteinExistence type="predicted"/>
<dbReference type="Proteomes" id="UP000192596">
    <property type="component" value="Unassembled WGS sequence"/>
</dbReference>
<keyword evidence="3" id="KW-1185">Reference proteome</keyword>
<evidence type="ECO:0000313" key="2">
    <source>
        <dbReference type="EMBL" id="OQN95301.1"/>
    </source>
</evidence>
<feature type="compositionally biased region" description="Basic and acidic residues" evidence="1">
    <location>
        <begin position="138"/>
        <end position="152"/>
    </location>
</feature>
<dbReference type="AlphaFoldDB" id="A0A1V8S8Y7"/>
<protein>
    <submittedName>
        <fullName evidence="2">Uncharacterized protein</fullName>
    </submittedName>
</protein>
<comment type="caution">
    <text evidence="2">The sequence shown here is derived from an EMBL/GenBank/DDBJ whole genome shotgun (WGS) entry which is preliminary data.</text>
</comment>